<dbReference type="OrthoDB" id="9762066at2"/>
<dbReference type="RefSeq" id="WP_109803832.1">
    <property type="nucleotide sequence ID" value="NZ_QGKS01000294.1"/>
</dbReference>
<dbReference type="Gene3D" id="2.60.120.430">
    <property type="entry name" value="Galactose-binding lectin"/>
    <property type="match status" value="1"/>
</dbReference>
<dbReference type="SUPFAM" id="SSF49785">
    <property type="entry name" value="Galactose-binding domain-like"/>
    <property type="match status" value="2"/>
</dbReference>
<feature type="chain" id="PRO_5038644135" description="Beta-galactosidase" evidence="5">
    <location>
        <begin position="31"/>
        <end position="1249"/>
    </location>
</feature>
<dbReference type="InterPro" id="IPR051913">
    <property type="entry name" value="GH2_Domain-Containing"/>
</dbReference>
<evidence type="ECO:0000313" key="11">
    <source>
        <dbReference type="Proteomes" id="UP000246050"/>
    </source>
</evidence>
<feature type="domain" description="Glycoside hydrolase family 2 immunoglobulin-like beta-sandwich" evidence="6">
    <location>
        <begin position="306"/>
        <end position="403"/>
    </location>
</feature>
<feature type="compositionally biased region" description="Basic and acidic residues" evidence="4">
    <location>
        <begin position="1144"/>
        <end position="1153"/>
    </location>
</feature>
<dbReference type="GO" id="GO:0005975">
    <property type="term" value="P:carbohydrate metabolic process"/>
    <property type="evidence" value="ECO:0007669"/>
    <property type="project" value="InterPro"/>
</dbReference>
<evidence type="ECO:0000256" key="3">
    <source>
        <dbReference type="ARBA" id="ARBA00023295"/>
    </source>
</evidence>
<dbReference type="Gene3D" id="2.60.120.260">
    <property type="entry name" value="Galactose-binding domain-like"/>
    <property type="match status" value="1"/>
</dbReference>
<dbReference type="InterPro" id="IPR008979">
    <property type="entry name" value="Galactose-bd-like_sf"/>
</dbReference>
<dbReference type="Pfam" id="PF02836">
    <property type="entry name" value="Glyco_hydro_2_C"/>
    <property type="match status" value="1"/>
</dbReference>
<feature type="domain" description="Beta-xylosidase C-terminal Concanavalin A-like" evidence="9">
    <location>
        <begin position="808"/>
        <end position="961"/>
    </location>
</feature>
<dbReference type="InterPro" id="IPR006104">
    <property type="entry name" value="Glyco_hydro_2_N"/>
</dbReference>
<proteinExistence type="inferred from homology"/>
<dbReference type="Gene3D" id="2.60.120.200">
    <property type="match status" value="1"/>
</dbReference>
<accession>A0A317DBG0</accession>
<dbReference type="InterPro" id="IPR006103">
    <property type="entry name" value="Glyco_hydro_2_cat"/>
</dbReference>
<keyword evidence="5" id="KW-0732">Signal</keyword>
<evidence type="ECO:0000259" key="8">
    <source>
        <dbReference type="Pfam" id="PF02837"/>
    </source>
</evidence>
<reference evidence="10 11" key="1">
    <citation type="submission" date="2018-05" db="EMBL/GenBank/DDBJ databases">
        <title>Micromonosporas from Atacama Desert.</title>
        <authorList>
            <person name="Carro L."/>
            <person name="Golinska P."/>
            <person name="Klenk H.-P."/>
            <person name="Goodfellow M."/>
        </authorList>
    </citation>
    <scope>NUCLEOTIDE SEQUENCE [LARGE SCALE GENOMIC DNA]</scope>
    <source>
        <strain evidence="10 11">4G51</strain>
    </source>
</reference>
<feature type="region of interest" description="Disordered" evidence="4">
    <location>
        <begin position="1133"/>
        <end position="1153"/>
    </location>
</feature>
<dbReference type="InterPro" id="IPR041542">
    <property type="entry name" value="GH43_C2"/>
</dbReference>
<sequence>MRIRLPGPITACLSALAVALAMVLVAPAHGAGAAETGIRFTSPSGSLLGGTVDLEVDAPPDTTAVRFYLDDVQLSELTDVYARQTRTTPVWATATDAAWFPTGSHTLKAEADTPSGTLTATRRVVTEAPPAGPGVQHLDGGWQFATAAELPEGALAGTVPPAVRPEYDTGAWPTIVVPDSFGAVRAKWNDDNGVVGVYRRTVDLDAPDPGERTALAFESCFWTCRYFVNGVDVGSSTGGYLPTRLDLTGAVRPGTNTIAVVIDNRVSTMGEYARPVQGLYWNWGGLLQQVRLERTPAVALTETRAEGTADGQLTLRPTGVNATTSPRQVTALLTVEGPDGSRVLGPQQVHTTVPAGGGAATPIELDVPRPALWDLDHPNLYKVRLRPLGDAAWQELVEQTGFRTVAVHGLDLLLNGKPIQDLPGFNRHADYPGLGRTQPDGLADREIKTLHDKGFRIFRPAHYPTTPAELHAADKYGLLVIEEINNISSQPGTFLGRSEVQEFGKRTLARMVARDRSHPSLFAWSVGNENATETDGAVDYVRDVIGYGRSIDPTRLYTQVSHRHTRDRAYPYQDFFATNYYAGWYSTLESLTSHLDALQKMTGQPILLSEYGAEAVHQRDGVGRGTEFYQASLIDEHNRLLNNRPHLIGKMYWTSTEFWCTPTWGSGQNPEPVPPFHTKGLDTYHRSHKLGWRVMFSPVRIARASVLAAPLDQPGTLHQRVTIVDALGHGGHGTVVVEPPPGFAAQPVPFTVPAGGETTVDVTLTGTLTADHLSSVGFVRAVVDADTEALPAPFTVRSSDTVTSPAGDDFDSGTLDSGWQIIRPDGSGWSLQDRPGSLRLSTLAGGETGAGGDGRNLFVRTDTPQADFSATATLDAPQLSADFQQVGLYAYVDDDNYVKADLGWVDGRRALEFLAESGGKIGSRLSIPYGGQSAHLRLVRRGADVAAEYSSDGRDWYPLGTASLGGSPKVAVQAVGGGAAPPVVPTYVDDLTVLTSGHVSVQGLMLPDQPLFTGEAGQVGITVANGTDHPVSVDARLAVPAGWVSGATSQAVPAFAKVTIPVSVTPAQAPQVATLATAVTATDSPVYGRPEARAVTAPRGDQVRLALDAGTANSPLLPTYRRLSPSDGWDPARGYGWIGTPPQSRDRGGPDSLRRDIVTDRAAATLRLDVPAGSHDVHLLVGDASFAADPMTVSSEGRTLAHLDSPSPTGEFRWLTFPIDGGPNGRTVDLTLAADNAGQYWRFAALAMS</sequence>
<comment type="caution">
    <text evidence="10">The sequence shown here is derived from an EMBL/GenBank/DDBJ whole genome shotgun (WGS) entry which is preliminary data.</text>
</comment>
<evidence type="ECO:0000256" key="5">
    <source>
        <dbReference type="SAM" id="SignalP"/>
    </source>
</evidence>
<evidence type="ECO:0000259" key="6">
    <source>
        <dbReference type="Pfam" id="PF00703"/>
    </source>
</evidence>
<gene>
    <name evidence="10" type="ORF">DKT69_24390</name>
</gene>
<dbReference type="SUPFAM" id="SSF49899">
    <property type="entry name" value="Concanavalin A-like lectins/glucanases"/>
    <property type="match status" value="1"/>
</dbReference>
<evidence type="ECO:0000259" key="9">
    <source>
        <dbReference type="Pfam" id="PF17851"/>
    </source>
</evidence>
<dbReference type="Pfam" id="PF17851">
    <property type="entry name" value="GH43_C2"/>
    <property type="match status" value="1"/>
</dbReference>
<evidence type="ECO:0000259" key="7">
    <source>
        <dbReference type="Pfam" id="PF02836"/>
    </source>
</evidence>
<dbReference type="Gene3D" id="2.60.40.10">
    <property type="entry name" value="Immunoglobulins"/>
    <property type="match status" value="1"/>
</dbReference>
<evidence type="ECO:0000313" key="10">
    <source>
        <dbReference type="EMBL" id="PWR12241.1"/>
    </source>
</evidence>
<dbReference type="EMBL" id="QGKS01000294">
    <property type="protein sequence ID" value="PWR12241.1"/>
    <property type="molecule type" value="Genomic_DNA"/>
</dbReference>
<keyword evidence="3" id="KW-0326">Glycosidase</keyword>
<dbReference type="InterPro" id="IPR013320">
    <property type="entry name" value="ConA-like_dom_sf"/>
</dbReference>
<dbReference type="InterPro" id="IPR006102">
    <property type="entry name" value="Ig-like_GH2"/>
</dbReference>
<dbReference type="SUPFAM" id="SSF49303">
    <property type="entry name" value="beta-Galactosidase/glucuronidase domain"/>
    <property type="match status" value="1"/>
</dbReference>
<dbReference type="GO" id="GO:0004553">
    <property type="term" value="F:hydrolase activity, hydrolyzing O-glycosyl compounds"/>
    <property type="evidence" value="ECO:0007669"/>
    <property type="project" value="InterPro"/>
</dbReference>
<evidence type="ECO:0008006" key="12">
    <source>
        <dbReference type="Google" id="ProtNLM"/>
    </source>
</evidence>
<comment type="similarity">
    <text evidence="1">Belongs to the glycosyl hydrolase 2 family.</text>
</comment>
<dbReference type="PANTHER" id="PTHR42732">
    <property type="entry name" value="BETA-GALACTOSIDASE"/>
    <property type="match status" value="1"/>
</dbReference>
<dbReference type="Gene3D" id="3.20.20.80">
    <property type="entry name" value="Glycosidases"/>
    <property type="match status" value="1"/>
</dbReference>
<feature type="signal peptide" evidence="5">
    <location>
        <begin position="1"/>
        <end position="30"/>
    </location>
</feature>
<keyword evidence="2" id="KW-0378">Hydrolase</keyword>
<dbReference type="InterPro" id="IPR006101">
    <property type="entry name" value="Glyco_hydro_2"/>
</dbReference>
<feature type="domain" description="Glycosyl hydrolases family 2 sugar binding" evidence="8">
    <location>
        <begin position="189"/>
        <end position="296"/>
    </location>
</feature>
<feature type="domain" description="Glycoside hydrolase family 2 catalytic" evidence="7">
    <location>
        <begin position="405"/>
        <end position="658"/>
    </location>
</feature>
<dbReference type="Pfam" id="PF02837">
    <property type="entry name" value="Glyco_hydro_2_N"/>
    <property type="match status" value="1"/>
</dbReference>
<dbReference type="AlphaFoldDB" id="A0A317DBG0"/>
<dbReference type="PRINTS" id="PR00132">
    <property type="entry name" value="GLHYDRLASE2"/>
</dbReference>
<dbReference type="Pfam" id="PF00703">
    <property type="entry name" value="Glyco_hydro_2"/>
    <property type="match status" value="1"/>
</dbReference>
<dbReference type="InterPro" id="IPR036156">
    <property type="entry name" value="Beta-gal/glucu_dom_sf"/>
</dbReference>
<evidence type="ECO:0000256" key="4">
    <source>
        <dbReference type="SAM" id="MobiDB-lite"/>
    </source>
</evidence>
<dbReference type="PANTHER" id="PTHR42732:SF1">
    <property type="entry name" value="BETA-MANNOSIDASE"/>
    <property type="match status" value="1"/>
</dbReference>
<evidence type="ECO:0000256" key="2">
    <source>
        <dbReference type="ARBA" id="ARBA00022801"/>
    </source>
</evidence>
<dbReference type="InterPro" id="IPR013783">
    <property type="entry name" value="Ig-like_fold"/>
</dbReference>
<dbReference type="Proteomes" id="UP000246050">
    <property type="component" value="Unassembled WGS sequence"/>
</dbReference>
<evidence type="ECO:0000256" key="1">
    <source>
        <dbReference type="ARBA" id="ARBA00007401"/>
    </source>
</evidence>
<name>A0A317DBG0_9ACTN</name>
<dbReference type="SUPFAM" id="SSF51445">
    <property type="entry name" value="(Trans)glycosidases"/>
    <property type="match status" value="1"/>
</dbReference>
<protein>
    <recommendedName>
        <fullName evidence="12">Beta-galactosidase</fullName>
    </recommendedName>
</protein>
<dbReference type="InterPro" id="IPR017853">
    <property type="entry name" value="GH"/>
</dbReference>
<organism evidence="10 11">
    <name type="scientific">Micromonospora sicca</name>
    <dbReference type="NCBI Taxonomy" id="2202420"/>
    <lineage>
        <taxon>Bacteria</taxon>
        <taxon>Bacillati</taxon>
        <taxon>Actinomycetota</taxon>
        <taxon>Actinomycetes</taxon>
        <taxon>Micromonosporales</taxon>
        <taxon>Micromonosporaceae</taxon>
        <taxon>Micromonospora</taxon>
    </lineage>
</organism>